<dbReference type="Proteomes" id="UP000077355">
    <property type="component" value="Unassembled WGS sequence"/>
</dbReference>
<evidence type="ECO:0000313" key="1">
    <source>
        <dbReference type="EMBL" id="OAB48215.1"/>
    </source>
</evidence>
<dbReference type="OrthoDB" id="9795163at2"/>
<gene>
    <name evidence="1" type="ORF">PBAT_00815</name>
</gene>
<reference evidence="1 2" key="1">
    <citation type="submission" date="2016-03" db="EMBL/GenBank/DDBJ databases">
        <title>Draft genome sequence of Paenibacillus antarcticus CECT 5836.</title>
        <authorList>
            <person name="Shin S.-K."/>
            <person name="Yi H."/>
        </authorList>
    </citation>
    <scope>NUCLEOTIDE SEQUENCE [LARGE SCALE GENOMIC DNA]</scope>
    <source>
        <strain evidence="1 2">CECT 5836</strain>
    </source>
</reference>
<dbReference type="Pfam" id="PF09929">
    <property type="entry name" value="DUF2161"/>
    <property type="match status" value="1"/>
</dbReference>
<protein>
    <submittedName>
        <fullName evidence="1">Uncharacterized protein</fullName>
    </submittedName>
</protein>
<comment type="caution">
    <text evidence="1">The sequence shown here is derived from an EMBL/GenBank/DDBJ whole genome shotgun (WGS) entry which is preliminary data.</text>
</comment>
<dbReference type="EMBL" id="LVJI01000001">
    <property type="protein sequence ID" value="OAB48215.1"/>
    <property type="molecule type" value="Genomic_DNA"/>
</dbReference>
<dbReference type="InterPro" id="IPR018679">
    <property type="entry name" value="DUF2161"/>
</dbReference>
<organism evidence="1 2">
    <name type="scientific">Paenibacillus antarcticus</name>
    <dbReference type="NCBI Taxonomy" id="253703"/>
    <lineage>
        <taxon>Bacteria</taxon>
        <taxon>Bacillati</taxon>
        <taxon>Bacillota</taxon>
        <taxon>Bacilli</taxon>
        <taxon>Bacillales</taxon>
        <taxon>Paenibacillaceae</taxon>
        <taxon>Paenibacillus</taxon>
    </lineage>
</organism>
<dbReference type="AlphaFoldDB" id="A0A162MFP6"/>
<name>A0A162MFP6_9BACL</name>
<dbReference type="RefSeq" id="WP_068645855.1">
    <property type="nucleotide sequence ID" value="NZ_CP043611.1"/>
</dbReference>
<keyword evidence="2" id="KW-1185">Reference proteome</keyword>
<evidence type="ECO:0000313" key="2">
    <source>
        <dbReference type="Proteomes" id="UP000077355"/>
    </source>
</evidence>
<sequence length="254" mass="29043">MAIQHETELYEPLKHFFEEQGYVIKGEVRHCDLVGIHEEQTEPLIVEMKKTFNLSLLLQGMERLKMSSHVYLAVERSRAKRGAVNQRWGELSTLCRRLGLGLITITFYKTKQPFVEILTEPTDHVKPQTKNKRRQSKLVNEFRERSGDYNIGGSNRAKLVTAYKEKALRIALPLQHAESCGVSPASLRNITGIGNASSILQHNYYGWFERVSRGRYTLTPLGITALEQYRNVLEVSSSLQSLANITEYETEQSD</sequence>
<accession>A0A162MFP6</accession>
<proteinExistence type="predicted"/>